<feature type="chain" id="PRO_5047075901" evidence="3">
    <location>
        <begin position="22"/>
        <end position="428"/>
    </location>
</feature>
<dbReference type="Pfam" id="PF09242">
    <property type="entry name" value="FCSD-flav_bind"/>
    <property type="match status" value="1"/>
</dbReference>
<dbReference type="Gene3D" id="3.90.760.10">
    <property type="entry name" value="Flavocytochrome c sulphide dehydrogenase, flavin-binding domain"/>
    <property type="match status" value="1"/>
</dbReference>
<protein>
    <submittedName>
        <fullName evidence="7">NAD(P)/FAD-dependent oxidoreductase</fullName>
    </submittedName>
</protein>
<evidence type="ECO:0000313" key="8">
    <source>
        <dbReference type="Proteomes" id="UP001056201"/>
    </source>
</evidence>
<evidence type="ECO:0000313" key="7">
    <source>
        <dbReference type="EMBL" id="URI08506.1"/>
    </source>
</evidence>
<keyword evidence="8" id="KW-1185">Reference proteome</keyword>
<evidence type="ECO:0000259" key="5">
    <source>
        <dbReference type="Pfam" id="PF09242"/>
    </source>
</evidence>
<feature type="domain" description="Sulfide dehydrogenase [flavocytochrome c] flavoprotein chain central" evidence="6">
    <location>
        <begin position="169"/>
        <end position="283"/>
    </location>
</feature>
<dbReference type="InterPro" id="IPR049386">
    <property type="entry name" value="FCSD_central"/>
</dbReference>
<dbReference type="Proteomes" id="UP001056201">
    <property type="component" value="Chromosome 2"/>
</dbReference>
<evidence type="ECO:0000256" key="1">
    <source>
        <dbReference type="ARBA" id="ARBA00022630"/>
    </source>
</evidence>
<sequence length="428" mass="45400">MKRRRFLGRALGVVSASSALAANVGCAGVPRQARPQVVVVGGGFGGATAAKYLRLWSAGTLDVTLVEPAAAFVSCPVSNLVVAGLKTLDDITLPYDTLVQRHGVRWRRDTVTAIDLPSRELRLAGGGRLRFDKLVLSPGVDLMSASVEGLPAAQAEGRVLHAWKAGPETAALHRQLQALRPGGVFAITIPLAPYRCPPGPYERASLVADWLGRHNPRAKVLVLDANDDVVSKAALFKQAWAELHAGRIEYRPQHGLIGVDAEQGRLRFEVQDDVRADVLNVLPPMRAGAIAVQAGLATVNQRWCPVAFQTFASVHAPQVHVLGDAIQAAPLMPKSGHMANNHAKVAAAAIVAELAGLPPPAEPMLTNTCYSLVSADQAIHVASVHRYDAAARTFNVVPGSGGVSAARSTQEVRLAEAWARNTWADMLA</sequence>
<keyword evidence="1" id="KW-0285">Flavoprotein</keyword>
<feature type="domain" description="FAD/NAD(P)-binding" evidence="4">
    <location>
        <begin position="36"/>
        <end position="153"/>
    </location>
</feature>
<dbReference type="InterPro" id="IPR016156">
    <property type="entry name" value="FAD/NAD-linked_Rdtase_dimer_sf"/>
</dbReference>
<dbReference type="EMBL" id="CP097636">
    <property type="protein sequence ID" value="URI08506.1"/>
    <property type="molecule type" value="Genomic_DNA"/>
</dbReference>
<evidence type="ECO:0000256" key="3">
    <source>
        <dbReference type="SAM" id="SignalP"/>
    </source>
</evidence>
<keyword evidence="2" id="KW-0274">FAD</keyword>
<dbReference type="Pfam" id="PF21706">
    <property type="entry name" value="FCSD_central"/>
    <property type="match status" value="1"/>
</dbReference>
<dbReference type="InterPro" id="IPR015323">
    <property type="entry name" value="FlavoCytC_S_DH_flav-bd"/>
</dbReference>
<proteinExistence type="predicted"/>
<dbReference type="Gene3D" id="3.50.50.60">
    <property type="entry name" value="FAD/NAD(P)-binding domain"/>
    <property type="match status" value="2"/>
</dbReference>
<feature type="domain" description="Flavocytochrome c sulphide dehydrogenase flavin-binding" evidence="5">
    <location>
        <begin position="362"/>
        <end position="427"/>
    </location>
</feature>
<dbReference type="SUPFAM" id="SSF55424">
    <property type="entry name" value="FAD/NAD-linked reductases, dimerisation (C-terminal) domain"/>
    <property type="match status" value="1"/>
</dbReference>
<keyword evidence="3" id="KW-0732">Signal</keyword>
<dbReference type="PANTHER" id="PTHR43755">
    <property type="match status" value="1"/>
</dbReference>
<dbReference type="PANTHER" id="PTHR43755:SF1">
    <property type="entry name" value="FAD-DEPENDENT PYRIDINE NUCLEOTIDE-DISULPHIDE OXIDOREDUCTASE"/>
    <property type="match status" value="1"/>
</dbReference>
<feature type="signal peptide" evidence="3">
    <location>
        <begin position="1"/>
        <end position="21"/>
    </location>
</feature>
<dbReference type="InterPro" id="IPR036188">
    <property type="entry name" value="FAD/NAD-bd_sf"/>
</dbReference>
<evidence type="ECO:0000259" key="6">
    <source>
        <dbReference type="Pfam" id="PF21706"/>
    </source>
</evidence>
<name>A0ABY4S4Z7_AQUTE</name>
<dbReference type="InterPro" id="IPR052541">
    <property type="entry name" value="SQRD"/>
</dbReference>
<evidence type="ECO:0000259" key="4">
    <source>
        <dbReference type="Pfam" id="PF07992"/>
    </source>
</evidence>
<gene>
    <name evidence="7" type="ORF">MW290_23270</name>
</gene>
<accession>A0ABY4S4Z7</accession>
<dbReference type="Pfam" id="PF07992">
    <property type="entry name" value="Pyr_redox_2"/>
    <property type="match status" value="1"/>
</dbReference>
<dbReference type="InterPro" id="IPR023753">
    <property type="entry name" value="FAD/NAD-binding_dom"/>
</dbReference>
<reference evidence="7" key="1">
    <citation type="submission" date="2022-05" db="EMBL/GenBank/DDBJ databases">
        <title>An RpoN-dependent PEP-CTERM gene is involved in floc formation of an Aquincola tertiaricarbonis strain.</title>
        <authorList>
            <person name="Qiu D."/>
            <person name="Xia M."/>
        </authorList>
    </citation>
    <scope>NUCLEOTIDE SEQUENCE</scope>
    <source>
        <strain evidence="7">RN12</strain>
    </source>
</reference>
<dbReference type="SUPFAM" id="SSF51905">
    <property type="entry name" value="FAD/NAD(P)-binding domain"/>
    <property type="match status" value="2"/>
</dbReference>
<organism evidence="7 8">
    <name type="scientific">Aquincola tertiaricarbonis</name>
    <dbReference type="NCBI Taxonomy" id="391953"/>
    <lineage>
        <taxon>Bacteria</taxon>
        <taxon>Pseudomonadati</taxon>
        <taxon>Pseudomonadota</taxon>
        <taxon>Betaproteobacteria</taxon>
        <taxon>Burkholderiales</taxon>
        <taxon>Sphaerotilaceae</taxon>
        <taxon>Aquincola</taxon>
    </lineage>
</organism>
<dbReference type="RefSeq" id="WP_250196728.1">
    <property type="nucleotide sequence ID" value="NZ_CP097636.1"/>
</dbReference>
<dbReference type="InterPro" id="IPR037092">
    <property type="entry name" value="FlavoCytC_S_DH_flav-bd_sf"/>
</dbReference>
<evidence type="ECO:0000256" key="2">
    <source>
        <dbReference type="ARBA" id="ARBA00022827"/>
    </source>
</evidence>